<evidence type="ECO:0000256" key="5">
    <source>
        <dbReference type="ARBA" id="ARBA00023136"/>
    </source>
</evidence>
<organism evidence="8 9">
    <name type="scientific">Cytobacillus depressus</name>
    <dbReference type="NCBI Taxonomy" id="1602942"/>
    <lineage>
        <taxon>Bacteria</taxon>
        <taxon>Bacillati</taxon>
        <taxon>Bacillota</taxon>
        <taxon>Bacilli</taxon>
        <taxon>Bacillales</taxon>
        <taxon>Bacillaceae</taxon>
        <taxon>Cytobacillus</taxon>
    </lineage>
</organism>
<keyword evidence="9" id="KW-1185">Reference proteome</keyword>
<dbReference type="OrthoDB" id="4822895at2"/>
<evidence type="ECO:0000259" key="7">
    <source>
        <dbReference type="PROSITE" id="PS50850"/>
    </source>
</evidence>
<evidence type="ECO:0000313" key="8">
    <source>
        <dbReference type="EMBL" id="KAB2336114.1"/>
    </source>
</evidence>
<keyword evidence="2" id="KW-0813">Transport</keyword>
<feature type="transmembrane region" description="Helical" evidence="6">
    <location>
        <begin position="126"/>
        <end position="148"/>
    </location>
</feature>
<evidence type="ECO:0000313" key="9">
    <source>
        <dbReference type="Proteomes" id="UP000481030"/>
    </source>
</evidence>
<feature type="domain" description="Major facilitator superfamily (MFS) profile" evidence="7">
    <location>
        <begin position="1"/>
        <end position="378"/>
    </location>
</feature>
<gene>
    <name evidence="8" type="ORF">F7731_11430</name>
</gene>
<dbReference type="PROSITE" id="PS50850">
    <property type="entry name" value="MFS"/>
    <property type="match status" value="1"/>
</dbReference>
<dbReference type="InterPro" id="IPR020846">
    <property type="entry name" value="MFS_dom"/>
</dbReference>
<dbReference type="PRINTS" id="PR01035">
    <property type="entry name" value="TCRTETA"/>
</dbReference>
<reference evidence="8 9" key="1">
    <citation type="journal article" date="2016" name="Antonie Van Leeuwenhoek">
        <title>Bacillus depressus sp. nov., isolated from soil of a sunflower field.</title>
        <authorList>
            <person name="Wei X."/>
            <person name="Xin D."/>
            <person name="Xin Y."/>
            <person name="Zhang H."/>
            <person name="Wang T."/>
            <person name="Zhang J."/>
        </authorList>
    </citation>
    <scope>NUCLEOTIDE SEQUENCE [LARGE SCALE GENOMIC DNA]</scope>
    <source>
        <strain evidence="8 9">BZ1</strain>
    </source>
</reference>
<evidence type="ECO:0000256" key="3">
    <source>
        <dbReference type="ARBA" id="ARBA00022692"/>
    </source>
</evidence>
<comment type="caution">
    <text evidence="8">The sequence shown here is derived from an EMBL/GenBank/DDBJ whole genome shotgun (WGS) entry which is preliminary data.</text>
</comment>
<dbReference type="InterPro" id="IPR036259">
    <property type="entry name" value="MFS_trans_sf"/>
</dbReference>
<dbReference type="Proteomes" id="UP000481030">
    <property type="component" value="Unassembled WGS sequence"/>
</dbReference>
<sequence>MVLRNVLLIVLGFQIVINATRPIITLSAYDMNASMFEIGVLTASFALLPLLFAIKAGKIADKIGDRLPVIMGLIGMVIGMLIPYLNESIISLYMSQFFVGISNVFIAVSLQNVLGHNATKEKRDHYYSMFGLAVAAGAFIGPIMGGYLSEHFSYAAGFLVSMIICVCLIGFAYTIPVVIKEQAADKVRSGSSLQLVKSPLIQRALFSSALVLYSKDIFVAYFPLYATEMGISTSMIGWVLSIQGLAMMVIRFVLPHLLRRFERELILFTSILLAGASFLIFALSTNVILFCIISCLMGLGLGCGQPISMTTTYNASPKERTGEVLGIRLMTNRLSQLIAPVFFGAVGGWIGVVSVFYVSGAFLIGGAFVMKPRKNQDESRSVKTS</sequence>
<dbReference type="PANTHER" id="PTHR23526:SF4">
    <property type="entry name" value="INTEGRAL MEMBRANE TRANSPORT PROTEIN"/>
    <property type="match status" value="1"/>
</dbReference>
<dbReference type="PANTHER" id="PTHR23526">
    <property type="entry name" value="INTEGRAL MEMBRANE TRANSPORT PROTEIN-RELATED"/>
    <property type="match status" value="1"/>
</dbReference>
<keyword evidence="3 6" id="KW-0812">Transmembrane</keyword>
<protein>
    <submittedName>
        <fullName evidence="8">MFS transporter</fullName>
    </submittedName>
</protein>
<dbReference type="CDD" id="cd17325">
    <property type="entry name" value="MFS_MdtG_SLC18_like"/>
    <property type="match status" value="1"/>
</dbReference>
<dbReference type="AlphaFoldDB" id="A0A6L3V4R2"/>
<evidence type="ECO:0000256" key="6">
    <source>
        <dbReference type="SAM" id="Phobius"/>
    </source>
</evidence>
<name>A0A6L3V4R2_9BACI</name>
<evidence type="ECO:0000256" key="1">
    <source>
        <dbReference type="ARBA" id="ARBA00004651"/>
    </source>
</evidence>
<dbReference type="GO" id="GO:0022857">
    <property type="term" value="F:transmembrane transporter activity"/>
    <property type="evidence" value="ECO:0007669"/>
    <property type="project" value="InterPro"/>
</dbReference>
<feature type="transmembrane region" description="Helical" evidence="6">
    <location>
        <begin position="337"/>
        <end position="370"/>
    </location>
</feature>
<feature type="transmembrane region" description="Helical" evidence="6">
    <location>
        <begin position="67"/>
        <end position="86"/>
    </location>
</feature>
<dbReference type="Gene3D" id="1.20.1250.20">
    <property type="entry name" value="MFS general substrate transporter like domains"/>
    <property type="match status" value="2"/>
</dbReference>
<comment type="subcellular location">
    <subcellularLocation>
        <location evidence="1">Cell membrane</location>
        <topology evidence="1">Multi-pass membrane protein</topology>
    </subcellularLocation>
</comment>
<keyword evidence="4 6" id="KW-1133">Transmembrane helix</keyword>
<feature type="transmembrane region" description="Helical" evidence="6">
    <location>
        <begin position="92"/>
        <end position="114"/>
    </location>
</feature>
<evidence type="ECO:0000256" key="2">
    <source>
        <dbReference type="ARBA" id="ARBA00022448"/>
    </source>
</evidence>
<dbReference type="EMBL" id="WBOS01000004">
    <property type="protein sequence ID" value="KAB2336114.1"/>
    <property type="molecule type" value="Genomic_DNA"/>
</dbReference>
<dbReference type="InterPro" id="IPR011701">
    <property type="entry name" value="MFS"/>
</dbReference>
<feature type="transmembrane region" description="Helical" evidence="6">
    <location>
        <begin position="154"/>
        <end position="179"/>
    </location>
</feature>
<feature type="transmembrane region" description="Helical" evidence="6">
    <location>
        <begin position="38"/>
        <end position="55"/>
    </location>
</feature>
<dbReference type="InterPro" id="IPR052528">
    <property type="entry name" value="Sugar_transport-like"/>
</dbReference>
<dbReference type="InterPro" id="IPR001958">
    <property type="entry name" value="Tet-R_TetA/multi-R_MdtG-like"/>
</dbReference>
<dbReference type="GO" id="GO:0005886">
    <property type="term" value="C:plasma membrane"/>
    <property type="evidence" value="ECO:0007669"/>
    <property type="project" value="UniProtKB-SubCell"/>
</dbReference>
<feature type="transmembrane region" description="Helical" evidence="6">
    <location>
        <begin position="200"/>
        <end position="223"/>
    </location>
</feature>
<accession>A0A6L3V4R2</accession>
<keyword evidence="5 6" id="KW-0472">Membrane</keyword>
<evidence type="ECO:0000256" key="4">
    <source>
        <dbReference type="ARBA" id="ARBA00022989"/>
    </source>
</evidence>
<dbReference type="RefSeq" id="WP_151534916.1">
    <property type="nucleotide sequence ID" value="NZ_WBOS01000004.1"/>
</dbReference>
<feature type="transmembrane region" description="Helical" evidence="6">
    <location>
        <begin position="235"/>
        <end position="254"/>
    </location>
</feature>
<feature type="transmembrane region" description="Helical" evidence="6">
    <location>
        <begin position="266"/>
        <end position="299"/>
    </location>
</feature>
<dbReference type="SUPFAM" id="SSF103473">
    <property type="entry name" value="MFS general substrate transporter"/>
    <property type="match status" value="1"/>
</dbReference>
<dbReference type="Pfam" id="PF07690">
    <property type="entry name" value="MFS_1"/>
    <property type="match status" value="1"/>
</dbReference>
<proteinExistence type="predicted"/>